<evidence type="ECO:0000256" key="5">
    <source>
        <dbReference type="ARBA" id="ARBA00023163"/>
    </source>
</evidence>
<feature type="region of interest" description="Disordered" evidence="7">
    <location>
        <begin position="411"/>
        <end position="430"/>
    </location>
</feature>
<dbReference type="InterPro" id="IPR051089">
    <property type="entry name" value="prtT"/>
</dbReference>
<dbReference type="GO" id="GO:0000981">
    <property type="term" value="F:DNA-binding transcription factor activity, RNA polymerase II-specific"/>
    <property type="evidence" value="ECO:0007669"/>
    <property type="project" value="InterPro"/>
</dbReference>
<evidence type="ECO:0000313" key="10">
    <source>
        <dbReference type="Proteomes" id="UP000886523"/>
    </source>
</evidence>
<dbReference type="GO" id="GO:0005634">
    <property type="term" value="C:nucleus"/>
    <property type="evidence" value="ECO:0007669"/>
    <property type="project" value="UniProtKB-SubCell"/>
</dbReference>
<keyword evidence="3" id="KW-0805">Transcription regulation</keyword>
<comment type="caution">
    <text evidence="9">The sequence shown here is derived from an EMBL/GenBank/DDBJ whole genome shotgun (WGS) entry which is preliminary data.</text>
</comment>
<dbReference type="Proteomes" id="UP000886523">
    <property type="component" value="Unassembled WGS sequence"/>
</dbReference>
<feature type="compositionally biased region" description="Polar residues" evidence="7">
    <location>
        <begin position="411"/>
        <end position="422"/>
    </location>
</feature>
<feature type="compositionally biased region" description="Polar residues" evidence="7">
    <location>
        <begin position="1"/>
        <end position="11"/>
    </location>
</feature>
<dbReference type="SMART" id="SM00066">
    <property type="entry name" value="GAL4"/>
    <property type="match status" value="1"/>
</dbReference>
<comment type="subcellular location">
    <subcellularLocation>
        <location evidence="1">Nucleus</location>
    </subcellularLocation>
</comment>
<dbReference type="InterPro" id="IPR036864">
    <property type="entry name" value="Zn2-C6_fun-type_DNA-bd_sf"/>
</dbReference>
<dbReference type="InterPro" id="IPR001138">
    <property type="entry name" value="Zn2Cys6_DnaBD"/>
</dbReference>
<evidence type="ECO:0000256" key="7">
    <source>
        <dbReference type="SAM" id="MobiDB-lite"/>
    </source>
</evidence>
<dbReference type="GO" id="GO:0006351">
    <property type="term" value="P:DNA-templated transcription"/>
    <property type="evidence" value="ECO:0007669"/>
    <property type="project" value="InterPro"/>
</dbReference>
<dbReference type="AlphaFoldDB" id="A0A9P6DV08"/>
<accession>A0A9P6DV08</accession>
<dbReference type="PANTHER" id="PTHR31845">
    <property type="entry name" value="FINGER DOMAIN PROTEIN, PUTATIVE-RELATED"/>
    <property type="match status" value="1"/>
</dbReference>
<dbReference type="CDD" id="cd00067">
    <property type="entry name" value="GAL4"/>
    <property type="match status" value="1"/>
</dbReference>
<dbReference type="SMART" id="SM00906">
    <property type="entry name" value="Fungal_trans"/>
    <property type="match status" value="1"/>
</dbReference>
<dbReference type="GO" id="GO:0008270">
    <property type="term" value="F:zinc ion binding"/>
    <property type="evidence" value="ECO:0007669"/>
    <property type="project" value="InterPro"/>
</dbReference>
<dbReference type="GO" id="GO:0000976">
    <property type="term" value="F:transcription cis-regulatory region binding"/>
    <property type="evidence" value="ECO:0007669"/>
    <property type="project" value="TreeGrafter"/>
</dbReference>
<dbReference type="Gene3D" id="4.10.240.10">
    <property type="entry name" value="Zn(2)-C6 fungal-type DNA-binding domain"/>
    <property type="match status" value="1"/>
</dbReference>
<reference evidence="9" key="1">
    <citation type="journal article" date="2020" name="Nat. Commun.">
        <title>Large-scale genome sequencing of mycorrhizal fungi provides insights into the early evolution of symbiotic traits.</title>
        <authorList>
            <person name="Miyauchi S."/>
            <person name="Kiss E."/>
            <person name="Kuo A."/>
            <person name="Drula E."/>
            <person name="Kohler A."/>
            <person name="Sanchez-Garcia M."/>
            <person name="Morin E."/>
            <person name="Andreopoulos B."/>
            <person name="Barry K.W."/>
            <person name="Bonito G."/>
            <person name="Buee M."/>
            <person name="Carver A."/>
            <person name="Chen C."/>
            <person name="Cichocki N."/>
            <person name="Clum A."/>
            <person name="Culley D."/>
            <person name="Crous P.W."/>
            <person name="Fauchery L."/>
            <person name="Girlanda M."/>
            <person name="Hayes R.D."/>
            <person name="Keri Z."/>
            <person name="LaButti K."/>
            <person name="Lipzen A."/>
            <person name="Lombard V."/>
            <person name="Magnuson J."/>
            <person name="Maillard F."/>
            <person name="Murat C."/>
            <person name="Nolan M."/>
            <person name="Ohm R.A."/>
            <person name="Pangilinan J."/>
            <person name="Pereira M.F."/>
            <person name="Perotto S."/>
            <person name="Peter M."/>
            <person name="Pfister S."/>
            <person name="Riley R."/>
            <person name="Sitrit Y."/>
            <person name="Stielow J.B."/>
            <person name="Szollosi G."/>
            <person name="Zifcakova L."/>
            <person name="Stursova M."/>
            <person name="Spatafora J.W."/>
            <person name="Tedersoo L."/>
            <person name="Vaario L.M."/>
            <person name="Yamada A."/>
            <person name="Yan M."/>
            <person name="Wang P."/>
            <person name="Xu J."/>
            <person name="Bruns T."/>
            <person name="Baldrian P."/>
            <person name="Vilgalys R."/>
            <person name="Dunand C."/>
            <person name="Henrissat B."/>
            <person name="Grigoriev I.V."/>
            <person name="Hibbett D."/>
            <person name="Nagy L.G."/>
            <person name="Martin F.M."/>
        </authorList>
    </citation>
    <scope>NUCLEOTIDE SEQUENCE</scope>
    <source>
        <strain evidence="9">UP504</strain>
    </source>
</reference>
<dbReference type="Pfam" id="PF04082">
    <property type="entry name" value="Fungal_trans"/>
    <property type="match status" value="1"/>
</dbReference>
<keyword evidence="10" id="KW-1185">Reference proteome</keyword>
<evidence type="ECO:0000313" key="9">
    <source>
        <dbReference type="EMBL" id="KAF9512183.1"/>
    </source>
</evidence>
<keyword evidence="2" id="KW-0479">Metal-binding</keyword>
<feature type="domain" description="Zn(2)-C6 fungal-type" evidence="8">
    <location>
        <begin position="59"/>
        <end position="90"/>
    </location>
</feature>
<dbReference type="SUPFAM" id="SSF57701">
    <property type="entry name" value="Zn2/Cys6 DNA-binding domain"/>
    <property type="match status" value="1"/>
</dbReference>
<gene>
    <name evidence="9" type="ORF">BS47DRAFT_1318474</name>
</gene>
<keyword evidence="4" id="KW-0238">DNA-binding</keyword>
<proteinExistence type="predicted"/>
<keyword evidence="6" id="KW-0539">Nucleus</keyword>
<protein>
    <recommendedName>
        <fullName evidence="8">Zn(2)-C6 fungal-type domain-containing protein</fullName>
    </recommendedName>
</protein>
<dbReference type="PROSITE" id="PS00463">
    <property type="entry name" value="ZN2_CY6_FUNGAL_1"/>
    <property type="match status" value="1"/>
</dbReference>
<organism evidence="9 10">
    <name type="scientific">Hydnum rufescens UP504</name>
    <dbReference type="NCBI Taxonomy" id="1448309"/>
    <lineage>
        <taxon>Eukaryota</taxon>
        <taxon>Fungi</taxon>
        <taxon>Dikarya</taxon>
        <taxon>Basidiomycota</taxon>
        <taxon>Agaricomycotina</taxon>
        <taxon>Agaricomycetes</taxon>
        <taxon>Cantharellales</taxon>
        <taxon>Hydnaceae</taxon>
        <taxon>Hydnum</taxon>
    </lineage>
</organism>
<dbReference type="PANTHER" id="PTHR31845:SF17">
    <property type="entry name" value="ZN(II)2CYS6 TRANSCRIPTION FACTOR (EUROFUNG)"/>
    <property type="match status" value="1"/>
</dbReference>
<feature type="compositionally biased region" description="Polar residues" evidence="7">
    <location>
        <begin position="22"/>
        <end position="34"/>
    </location>
</feature>
<name>A0A9P6DV08_9AGAM</name>
<evidence type="ECO:0000256" key="3">
    <source>
        <dbReference type="ARBA" id="ARBA00023015"/>
    </source>
</evidence>
<dbReference type="PROSITE" id="PS50048">
    <property type="entry name" value="ZN2_CY6_FUNGAL_2"/>
    <property type="match status" value="1"/>
</dbReference>
<evidence type="ECO:0000256" key="1">
    <source>
        <dbReference type="ARBA" id="ARBA00004123"/>
    </source>
</evidence>
<feature type="region of interest" description="Disordered" evidence="7">
    <location>
        <begin position="1"/>
        <end position="60"/>
    </location>
</feature>
<dbReference type="CDD" id="cd12148">
    <property type="entry name" value="fungal_TF_MHR"/>
    <property type="match status" value="1"/>
</dbReference>
<dbReference type="EMBL" id="MU128990">
    <property type="protein sequence ID" value="KAF9512183.1"/>
    <property type="molecule type" value="Genomic_DNA"/>
</dbReference>
<sequence>MSRSPISSNSDGPPAKRKRSFPNAQGSPYASGSHQDPPYVHETTTHSNNGHLPKRGSRACTNCRRGKNRCEFEGGAPCRRCQLSGIPCVFEKPEKKPQGSAVSGVAVERVSHLENQFVAMQSQIIGMQSTLDRILNVIQGSTLPQFPHNGPQHPSIPRPFSPASHTESPRDMHSFVSGTWHQPLCFPTELPPLPGFAPPPHKFATYGIVPSTTPSSDDESEDTLPRASLNAPIEALQGLANAAAEAAAASLNSSSARRPKLLNRKRVEPIPRNAFPNVIDKGLVSEAEARDLYHTFFSGCHLFIPLFDPSYDTFDSLKSRTPFCFDSILAVASKIRAGSGPPGETFHRCLEEAQGIARSTLFGPVVRKEAVQAMLLLAAWSTSGWLPGGHAMRMALDLGLHRALEKLADSNTSALTSGSDTSSGRKRSDDEERDLVVSARIWLCLYWFDHQMSLGTGRPVVLRDENSIKHCRILLTHPMASPTDVRLISQVELIAQKSQIHETLLSPLNGQVNNSTLAFVRRANLALDKWWSECDELHNTTMDSEALLRKILAGDLHYAKLWLICVVLRGVSWDKMAFEQRELAFQAKEAASDCLNTFLGSPAYRAALRYAVHDSLVTAAFSGLFLLKVANLFPREVDLSGIIVQVEQLAQLFSDVAAERYALTLRLMIVNLRRKVGLATGQQTPNPREEPVSGDVSTNGHNILDAPPFGTTGSELPVAGPPLPPIRLQDLDFSWPSDMMFSPTSIPRWLQETSLTDLSLPVNGSDGIFLPMGMSSLWPGDMPGYQAW</sequence>
<keyword evidence="5" id="KW-0804">Transcription</keyword>
<evidence type="ECO:0000256" key="4">
    <source>
        <dbReference type="ARBA" id="ARBA00023125"/>
    </source>
</evidence>
<dbReference type="Pfam" id="PF00172">
    <property type="entry name" value="Zn_clus"/>
    <property type="match status" value="1"/>
</dbReference>
<evidence type="ECO:0000256" key="2">
    <source>
        <dbReference type="ARBA" id="ARBA00022723"/>
    </source>
</evidence>
<dbReference type="InterPro" id="IPR007219">
    <property type="entry name" value="XnlR_reg_dom"/>
</dbReference>
<evidence type="ECO:0000259" key="8">
    <source>
        <dbReference type="PROSITE" id="PS50048"/>
    </source>
</evidence>
<evidence type="ECO:0000256" key="6">
    <source>
        <dbReference type="ARBA" id="ARBA00023242"/>
    </source>
</evidence>
<feature type="region of interest" description="Disordered" evidence="7">
    <location>
        <begin position="148"/>
        <end position="172"/>
    </location>
</feature>
<dbReference type="OrthoDB" id="4454541at2759"/>